<organism evidence="2 3">
    <name type="scientific">Apiospora arundinis</name>
    <dbReference type="NCBI Taxonomy" id="335852"/>
    <lineage>
        <taxon>Eukaryota</taxon>
        <taxon>Fungi</taxon>
        <taxon>Dikarya</taxon>
        <taxon>Ascomycota</taxon>
        <taxon>Pezizomycotina</taxon>
        <taxon>Sordariomycetes</taxon>
        <taxon>Xylariomycetidae</taxon>
        <taxon>Amphisphaeriales</taxon>
        <taxon>Apiosporaceae</taxon>
        <taxon>Apiospora</taxon>
    </lineage>
</organism>
<accession>A0ABR2JC50</accession>
<dbReference type="PANTHER" id="PTHR38116:SF1">
    <property type="entry name" value="BZIP DOMAIN-CONTAINING PROTEIN"/>
    <property type="match status" value="1"/>
</dbReference>
<evidence type="ECO:0000256" key="1">
    <source>
        <dbReference type="SAM" id="MobiDB-lite"/>
    </source>
</evidence>
<sequence length="307" mass="34851">MAPLHSITTTQCTQQVELQRMPHELYIRHRGEDWAGITNQKERKKLQNRLNKRIYQLLNQDLARQRKRKNNYADGSSDTGSTPSPRSHSLTVASPIGDSLITTFSYCTKEDVGHKRAMLTRFAEQALISYMIGDPRADHRLKLIQLNTINGFTRNAAALGFSFDWLICEVLSPFGTSAQSKLSSAPRSLLPTSMQLSTKHHPWLDLFPFPKLRDNLLLASAVLSPEDEQRLFDDIMEPGGAGSEWGGLVVWGEPWDPQSWEISLPFLRRWGWLVSDSPEIVTSTNYWREQRGEKPIANSSCVEELSD</sequence>
<proteinExistence type="predicted"/>
<reference evidence="2 3" key="1">
    <citation type="journal article" date="2024" name="IMA Fungus">
        <title>Apiospora arundinis, a panoply of carbohydrate-active enzymes and secondary metabolites.</title>
        <authorList>
            <person name="Sorensen T."/>
            <person name="Petersen C."/>
            <person name="Muurmann A.T."/>
            <person name="Christiansen J.V."/>
            <person name="Brundto M.L."/>
            <person name="Overgaard C.K."/>
            <person name="Boysen A.T."/>
            <person name="Wollenberg R.D."/>
            <person name="Larsen T.O."/>
            <person name="Sorensen J.L."/>
            <person name="Nielsen K.L."/>
            <person name="Sondergaard T.E."/>
        </authorList>
    </citation>
    <scope>NUCLEOTIDE SEQUENCE [LARGE SCALE GENOMIC DNA]</scope>
    <source>
        <strain evidence="2 3">AAU 773</strain>
    </source>
</reference>
<dbReference type="PANTHER" id="PTHR38116">
    <property type="entry name" value="CHROMOSOME 7, WHOLE GENOME SHOTGUN SEQUENCE"/>
    <property type="match status" value="1"/>
</dbReference>
<feature type="compositionally biased region" description="Polar residues" evidence="1">
    <location>
        <begin position="73"/>
        <end position="92"/>
    </location>
</feature>
<evidence type="ECO:0000313" key="2">
    <source>
        <dbReference type="EMBL" id="KAK8875286.1"/>
    </source>
</evidence>
<evidence type="ECO:0000313" key="3">
    <source>
        <dbReference type="Proteomes" id="UP001390339"/>
    </source>
</evidence>
<feature type="region of interest" description="Disordered" evidence="1">
    <location>
        <begin position="66"/>
        <end position="92"/>
    </location>
</feature>
<dbReference type="Proteomes" id="UP001390339">
    <property type="component" value="Unassembled WGS sequence"/>
</dbReference>
<dbReference type="Pfam" id="PF11905">
    <property type="entry name" value="DUF3425"/>
    <property type="match status" value="1"/>
</dbReference>
<comment type="caution">
    <text evidence="2">The sequence shown here is derived from an EMBL/GenBank/DDBJ whole genome shotgun (WGS) entry which is preliminary data.</text>
</comment>
<dbReference type="EMBL" id="JAPCWZ010000003">
    <property type="protein sequence ID" value="KAK8875286.1"/>
    <property type="molecule type" value="Genomic_DNA"/>
</dbReference>
<keyword evidence="3" id="KW-1185">Reference proteome</keyword>
<name>A0ABR2JC50_9PEZI</name>
<protein>
    <submittedName>
        <fullName evidence="2">Uncharacterized protein</fullName>
    </submittedName>
</protein>
<gene>
    <name evidence="2" type="ORF">PGQ11_005800</name>
</gene>
<dbReference type="InterPro" id="IPR021833">
    <property type="entry name" value="DUF3425"/>
</dbReference>